<dbReference type="KEGG" id="acr:Acry_0143"/>
<protein>
    <recommendedName>
        <fullName evidence="4">Lipoprotein</fullName>
    </recommendedName>
</protein>
<reference evidence="2 3" key="1">
    <citation type="submission" date="2007-05" db="EMBL/GenBank/DDBJ databases">
        <title>Complete sequence of chromosome of Acidiphilium cryptum JF-5.</title>
        <authorList>
            <consortium name="US DOE Joint Genome Institute"/>
            <person name="Copeland A."/>
            <person name="Lucas S."/>
            <person name="Lapidus A."/>
            <person name="Barry K."/>
            <person name="Detter J.C."/>
            <person name="Glavina del Rio T."/>
            <person name="Hammon N."/>
            <person name="Israni S."/>
            <person name="Dalin E."/>
            <person name="Tice H."/>
            <person name="Pitluck S."/>
            <person name="Sims D."/>
            <person name="Brettin T."/>
            <person name="Bruce D."/>
            <person name="Han C."/>
            <person name="Schmutz J."/>
            <person name="Larimer F."/>
            <person name="Land M."/>
            <person name="Hauser L."/>
            <person name="Kyrpides N."/>
            <person name="Kim E."/>
            <person name="Magnuson T."/>
            <person name="Richardson P."/>
        </authorList>
    </citation>
    <scope>NUCLEOTIDE SEQUENCE [LARGE SCALE GENOMIC DNA]</scope>
    <source>
        <strain evidence="2 3">JF-5</strain>
    </source>
</reference>
<accession>A5FUT9</accession>
<keyword evidence="1" id="KW-0732">Signal</keyword>
<evidence type="ECO:0008006" key="4">
    <source>
        <dbReference type="Google" id="ProtNLM"/>
    </source>
</evidence>
<evidence type="ECO:0000313" key="2">
    <source>
        <dbReference type="EMBL" id="ABQ29371.1"/>
    </source>
</evidence>
<evidence type="ECO:0000256" key="1">
    <source>
        <dbReference type="SAM" id="SignalP"/>
    </source>
</evidence>
<evidence type="ECO:0000313" key="3">
    <source>
        <dbReference type="Proteomes" id="UP000000245"/>
    </source>
</evidence>
<dbReference type="AlphaFoldDB" id="A5FUT9"/>
<name>A5FUT9_ACICJ</name>
<feature type="signal peptide" evidence="1">
    <location>
        <begin position="1"/>
        <end position="21"/>
    </location>
</feature>
<feature type="chain" id="PRO_5002681278" description="Lipoprotein" evidence="1">
    <location>
        <begin position="22"/>
        <end position="114"/>
    </location>
</feature>
<proteinExistence type="predicted"/>
<dbReference type="STRING" id="349163.Acry_0143"/>
<dbReference type="Proteomes" id="UP000000245">
    <property type="component" value="Chromosome"/>
</dbReference>
<dbReference type="EMBL" id="CP000697">
    <property type="protein sequence ID" value="ABQ29371.1"/>
    <property type="molecule type" value="Genomic_DNA"/>
</dbReference>
<keyword evidence="3" id="KW-1185">Reference proteome</keyword>
<gene>
    <name evidence="2" type="ordered locus">Acry_0143</name>
</gene>
<dbReference type="HOGENOM" id="CLU_2115678_0_0_5"/>
<dbReference type="RefSeq" id="WP_007422442.1">
    <property type="nucleotide sequence ID" value="NC_009484.1"/>
</dbReference>
<organism evidence="2 3">
    <name type="scientific">Acidiphilium cryptum (strain JF-5)</name>
    <dbReference type="NCBI Taxonomy" id="349163"/>
    <lineage>
        <taxon>Bacteria</taxon>
        <taxon>Pseudomonadati</taxon>
        <taxon>Pseudomonadota</taxon>
        <taxon>Alphaproteobacteria</taxon>
        <taxon>Acetobacterales</taxon>
        <taxon>Acidocellaceae</taxon>
        <taxon>Acidiphilium</taxon>
    </lineage>
</organism>
<sequence length="114" mass="12221">MPRPILTLALLILPLAACTFGAPPPASPAEQADIAACTQQANAYERAHDYAYLSRTDQFATPFQGTPDQGSRFDRLAEIHARRDMISRCVRNANPAYVGSGAALPEPTIVGPAR</sequence>